<organism evidence="2 3">
    <name type="scientific">Lingula anatina</name>
    <name type="common">Brachiopod</name>
    <name type="synonym">Lingula unguis</name>
    <dbReference type="NCBI Taxonomy" id="7574"/>
    <lineage>
        <taxon>Eukaryota</taxon>
        <taxon>Metazoa</taxon>
        <taxon>Spiralia</taxon>
        <taxon>Lophotrochozoa</taxon>
        <taxon>Brachiopoda</taxon>
        <taxon>Linguliformea</taxon>
        <taxon>Lingulata</taxon>
        <taxon>Lingulida</taxon>
        <taxon>Linguloidea</taxon>
        <taxon>Lingulidae</taxon>
        <taxon>Lingula</taxon>
    </lineage>
</organism>
<keyword evidence="1" id="KW-0732">Signal</keyword>
<evidence type="ECO:0000313" key="2">
    <source>
        <dbReference type="Proteomes" id="UP000085678"/>
    </source>
</evidence>
<feature type="chain" id="PRO_5010160974" evidence="1">
    <location>
        <begin position="22"/>
        <end position="207"/>
    </location>
</feature>
<protein>
    <submittedName>
        <fullName evidence="3">Uncharacterized protein LOC106177158</fullName>
    </submittedName>
</protein>
<reference evidence="3" key="2">
    <citation type="submission" date="2025-08" db="UniProtKB">
        <authorList>
            <consortium name="RefSeq"/>
        </authorList>
    </citation>
    <scope>IDENTIFICATION</scope>
</reference>
<accession>A0A1S3JY10</accession>
<proteinExistence type="predicted"/>
<dbReference type="Proteomes" id="UP000085678">
    <property type="component" value="Unplaced"/>
</dbReference>
<dbReference type="RefSeq" id="XP_013415300.1">
    <property type="nucleotide sequence ID" value="XM_013559846.1"/>
</dbReference>
<evidence type="ECO:0000256" key="1">
    <source>
        <dbReference type="SAM" id="SignalP"/>
    </source>
</evidence>
<dbReference type="InParanoid" id="A0A1S3JY10"/>
<dbReference type="AlphaFoldDB" id="A0A1S3JY10"/>
<sequence>MTKFLASLLVLGLMGLTAVIGQEERFPSNPDGAIFRTTLEGGTSVVTGYSTNQATSPDGKSYPAEVRQHSEFPTKQPLGGEDSHPQDGVSEIGGQVKLRGKRQISQIGFCRVVLYWVRPWWVYWGNIWWPVMNSPWWGWHWYHWWYCLPSLCKVSIADPGNIRYLCSRCRTEWGWIRVPIWYYWIPRWIWIRAPVGCCCDIRNQWWC</sequence>
<feature type="signal peptide" evidence="1">
    <location>
        <begin position="1"/>
        <end position="21"/>
    </location>
</feature>
<name>A0A1S3JY10_LINAN</name>
<evidence type="ECO:0000313" key="3">
    <source>
        <dbReference type="RefSeq" id="XP_013415300.1"/>
    </source>
</evidence>
<reference evidence="3" key="1">
    <citation type="journal article" date="2015" name="Nat. Commun.">
        <title>The Lingula genome provides insights into brachiopod evolution and the origin of phosphate biomineralization.</title>
        <authorList>
            <person name="Luo Y.J."/>
            <person name="Takeuchi T."/>
            <person name="Koyanagi R."/>
            <person name="Yamada L."/>
            <person name="Kanda M."/>
            <person name="Khalturina M."/>
            <person name="Fujie M."/>
            <person name="Yamasaki S.I."/>
            <person name="Endo K."/>
            <person name="Satoh N."/>
        </authorList>
    </citation>
    <scope>NUCLEOTIDE SEQUENCE</scope>
</reference>
<gene>
    <name evidence="3" type="primary">LOC106177158</name>
</gene>
<dbReference type="GeneID" id="106177158"/>
<keyword evidence="2" id="KW-1185">Reference proteome</keyword>
<dbReference type="KEGG" id="lak:106177158"/>